<feature type="compositionally biased region" description="Polar residues" evidence="2">
    <location>
        <begin position="485"/>
        <end position="502"/>
    </location>
</feature>
<evidence type="ECO:0000259" key="3">
    <source>
        <dbReference type="PROSITE" id="PS51253"/>
    </source>
</evidence>
<dbReference type="Pfam" id="PF03221">
    <property type="entry name" value="HTH_Tnp_Tc5"/>
    <property type="match status" value="1"/>
</dbReference>
<evidence type="ECO:0000313" key="4">
    <source>
        <dbReference type="Proteomes" id="UP000694888"/>
    </source>
</evidence>
<evidence type="ECO:0000256" key="1">
    <source>
        <dbReference type="ARBA" id="ARBA00023125"/>
    </source>
</evidence>
<dbReference type="SMART" id="SM00674">
    <property type="entry name" value="CENPB"/>
    <property type="match status" value="1"/>
</dbReference>
<feature type="compositionally biased region" description="Basic and acidic residues" evidence="2">
    <location>
        <begin position="506"/>
        <end position="563"/>
    </location>
</feature>
<keyword evidence="4" id="KW-1185">Reference proteome</keyword>
<organism evidence="4 5">
    <name type="scientific">Aplysia californica</name>
    <name type="common">California sea hare</name>
    <dbReference type="NCBI Taxonomy" id="6500"/>
    <lineage>
        <taxon>Eukaryota</taxon>
        <taxon>Metazoa</taxon>
        <taxon>Spiralia</taxon>
        <taxon>Lophotrochozoa</taxon>
        <taxon>Mollusca</taxon>
        <taxon>Gastropoda</taxon>
        <taxon>Heterobranchia</taxon>
        <taxon>Euthyneura</taxon>
        <taxon>Tectipleura</taxon>
        <taxon>Aplysiida</taxon>
        <taxon>Aplysioidea</taxon>
        <taxon>Aplysiidae</taxon>
        <taxon>Aplysia</taxon>
    </lineage>
</organism>
<dbReference type="Proteomes" id="UP000694888">
    <property type="component" value="Unplaced"/>
</dbReference>
<dbReference type="InterPro" id="IPR009057">
    <property type="entry name" value="Homeodomain-like_sf"/>
</dbReference>
<dbReference type="Pfam" id="PF03184">
    <property type="entry name" value="DDE_1"/>
    <property type="match status" value="1"/>
</dbReference>
<keyword evidence="1" id="KW-0238">DNA-binding</keyword>
<proteinExistence type="predicted"/>
<dbReference type="SUPFAM" id="SSF46689">
    <property type="entry name" value="Homeodomain-like"/>
    <property type="match status" value="1"/>
</dbReference>
<dbReference type="GeneID" id="106011021"/>
<protein>
    <submittedName>
        <fullName evidence="5">Tigger transposable element-derived protein 6-like</fullName>
    </submittedName>
</protein>
<dbReference type="Gene3D" id="1.10.10.60">
    <property type="entry name" value="Homeodomain-like"/>
    <property type="match status" value="1"/>
</dbReference>
<sequence length="569" mass="64704">MEEAVKLVRSKSMTLYGASKTFKIPLSTLGDKVRGRRAVKPQVHKLLTDEEEERLVMWIKVHAQRSMGRTHEDVRQKVKEILDLRGASVRREDGLPGRDWVTNFKKRHPGLSLRSPQALGKERALVQEKDIRDWFSEMKKYLDSRDPALLKSPDRIFNADETGFAFAPVSKRVLAPVGMKHVYNICNNTKNQITVLACASAAGEYVNPLLVFPRKRMPSANFLAGFKDAFMQLSSNGWVNVTIFHTFIKDVFTPFIAEKPKPVVLFVDGHTSHNSDIGTLKMCEEHGIILYGLLPHASHIIQPLDLSVFGSMKARWSVVVKQHLEETGETPSAANFSHLLKKVWEHCATPEASLKGFRRSGIFPFNPESPLTSGKMEASRSFFSSPEDTALPQVATTKLDAVSSLLRLSSMLGIIRCESYLDMLKERKTSEDKEFQEFQRTLVAAGVLEVQDQGIPASSVPSRRKSLDDLFAPPQLPKNKRGTASKKNSSLTMAFSSDQYRNFLQGKEDKARMEKEMKERRKKDREEAKARKEQEKKERQEKARVERERKKQEKKETQERKQCDFVTKG</sequence>
<evidence type="ECO:0000256" key="2">
    <source>
        <dbReference type="SAM" id="MobiDB-lite"/>
    </source>
</evidence>
<dbReference type="InterPro" id="IPR006600">
    <property type="entry name" value="HTH_CenpB_DNA-bd_dom"/>
</dbReference>
<dbReference type="PROSITE" id="PS51253">
    <property type="entry name" value="HTH_CENPB"/>
    <property type="match status" value="1"/>
</dbReference>
<dbReference type="RefSeq" id="XP_012934611.1">
    <property type="nucleotide sequence ID" value="XM_013079157.1"/>
</dbReference>
<evidence type="ECO:0000313" key="5">
    <source>
        <dbReference type="RefSeq" id="XP_012934611.1"/>
    </source>
</evidence>
<dbReference type="PANTHER" id="PTHR19303">
    <property type="entry name" value="TRANSPOSON"/>
    <property type="match status" value="1"/>
</dbReference>
<name>A0ABM0ZUA7_APLCA</name>
<reference evidence="5" key="1">
    <citation type="submission" date="2025-08" db="UniProtKB">
        <authorList>
            <consortium name="RefSeq"/>
        </authorList>
    </citation>
    <scope>IDENTIFICATION</scope>
</reference>
<feature type="domain" description="HTH CENPB-type" evidence="3">
    <location>
        <begin position="39"/>
        <end position="114"/>
    </location>
</feature>
<dbReference type="PANTHER" id="PTHR19303:SF74">
    <property type="entry name" value="POGO TRANSPOSABLE ELEMENT WITH KRAB DOMAIN"/>
    <property type="match status" value="1"/>
</dbReference>
<dbReference type="InterPro" id="IPR050863">
    <property type="entry name" value="CenT-Element_Derived"/>
</dbReference>
<dbReference type="InterPro" id="IPR004875">
    <property type="entry name" value="DDE_SF_endonuclease_dom"/>
</dbReference>
<gene>
    <name evidence="5" type="primary">LOC106011021</name>
</gene>
<accession>A0ABM0ZUA7</accession>
<feature type="region of interest" description="Disordered" evidence="2">
    <location>
        <begin position="454"/>
        <end position="569"/>
    </location>
</feature>